<dbReference type="EMBL" id="LAZR01004579">
    <property type="protein sequence ID" value="KKN07349.1"/>
    <property type="molecule type" value="Genomic_DNA"/>
</dbReference>
<reference evidence="1" key="1">
    <citation type="journal article" date="2015" name="Nature">
        <title>Complex archaea that bridge the gap between prokaryotes and eukaryotes.</title>
        <authorList>
            <person name="Spang A."/>
            <person name="Saw J.H."/>
            <person name="Jorgensen S.L."/>
            <person name="Zaremba-Niedzwiedzka K."/>
            <person name="Martijn J."/>
            <person name="Lind A.E."/>
            <person name="van Eijk R."/>
            <person name="Schleper C."/>
            <person name="Guy L."/>
            <person name="Ettema T.J."/>
        </authorList>
    </citation>
    <scope>NUCLEOTIDE SEQUENCE</scope>
</reference>
<name>A0A0F9MP05_9ZZZZ</name>
<gene>
    <name evidence="1" type="ORF">LCGC14_1067940</name>
</gene>
<sequence length="172" mass="19824">RLKGMESFWKCGNALVLIDFESLFFILFHKDKGGKIIYLYDCPACHKVYDPVQSFEGKHQEYPCTCGQMAKRVYTADTAPSMKLNSGFHSTELGVDVKDHQQFEALKEEQRFKQGLNVFLGNNATPKQQWVDEAAAKDAEVTRAAREHDDRASEDYREHYEKVTTFTDTNRE</sequence>
<feature type="non-terminal residue" evidence="1">
    <location>
        <position position="1"/>
    </location>
</feature>
<comment type="caution">
    <text evidence="1">The sequence shown here is derived from an EMBL/GenBank/DDBJ whole genome shotgun (WGS) entry which is preliminary data.</text>
</comment>
<proteinExistence type="predicted"/>
<evidence type="ECO:0000313" key="1">
    <source>
        <dbReference type="EMBL" id="KKN07349.1"/>
    </source>
</evidence>
<organism evidence="1">
    <name type="scientific">marine sediment metagenome</name>
    <dbReference type="NCBI Taxonomy" id="412755"/>
    <lineage>
        <taxon>unclassified sequences</taxon>
        <taxon>metagenomes</taxon>
        <taxon>ecological metagenomes</taxon>
    </lineage>
</organism>
<protein>
    <submittedName>
        <fullName evidence="1">Uncharacterized protein</fullName>
    </submittedName>
</protein>
<accession>A0A0F9MP05</accession>
<dbReference type="AlphaFoldDB" id="A0A0F9MP05"/>